<dbReference type="PANTHER" id="PTHR38340:SF1">
    <property type="entry name" value="S-LAYER PROTEIN"/>
    <property type="match status" value="1"/>
</dbReference>
<gene>
    <name evidence="3" type="ORF">COO91_00434</name>
</gene>
<dbReference type="InterPro" id="IPR018511">
    <property type="entry name" value="Hemolysin-typ_Ca-bd_CS"/>
</dbReference>
<dbReference type="SUPFAM" id="SSF51120">
    <property type="entry name" value="beta-Roll"/>
    <property type="match status" value="2"/>
</dbReference>
<evidence type="ECO:0000313" key="4">
    <source>
        <dbReference type="Proteomes" id="UP000232003"/>
    </source>
</evidence>
<name>A0A2K8SID3_9NOSO</name>
<sequence>MLTVLNPEDTVSILGGNLVFGGNGKSLVEQENNLILGGNIFDGSNGTSLVEQGNNLINSGNISDGNNGNILLNQRNNVINSGNIFDGSNGNILLNQGNNVINGKDVNNSIDASQFSSGVSITADLEAQTISLNNVPVLGTLTFKIANIANVIGTNNADSIKGDSQNNQLTGLADDDLIDGGLGNDVIDGGLGNDTLIGGAGDDTFNGSRGNDSINGGDGFDKADYSKLGQAITLSGVGAIIKAGGFGTDQVFKVETVIADASVADNSIDASQSLSGVSATANLEAQTISASNVPGLGTLAFNVVNFDNLIGTNESDSITGDSQDNRLVGNAGNDTIIGGLGNDTIIGGEGNDVLTGGFGADKFIFNSAKESLDIIKDYNFAQGDVIQVSKVGFGTTNSSDFLYDTSSGKLSFLGNQFAFVENLSSNVSIQLV</sequence>
<dbReference type="InterPro" id="IPR001343">
    <property type="entry name" value="Hemolysn_Ca-bd"/>
</dbReference>
<proteinExistence type="predicted"/>
<dbReference type="EMBL" id="CP024785">
    <property type="protein sequence ID" value="AUB34605.1"/>
    <property type="molecule type" value="Genomic_DNA"/>
</dbReference>
<organism evidence="3 4">
    <name type="scientific">Nostoc flagelliforme CCNUN1</name>
    <dbReference type="NCBI Taxonomy" id="2038116"/>
    <lineage>
        <taxon>Bacteria</taxon>
        <taxon>Bacillati</taxon>
        <taxon>Cyanobacteriota</taxon>
        <taxon>Cyanophyceae</taxon>
        <taxon>Nostocales</taxon>
        <taxon>Nostocaceae</taxon>
        <taxon>Nostoc</taxon>
    </lineage>
</organism>
<dbReference type="KEGG" id="nfl:COO91_00434"/>
<evidence type="ECO:0000313" key="3">
    <source>
        <dbReference type="EMBL" id="AUB34605.1"/>
    </source>
</evidence>
<accession>A0A2K8SID3</accession>
<comment type="subcellular location">
    <subcellularLocation>
        <location evidence="1">Secreted</location>
    </subcellularLocation>
</comment>
<dbReference type="OrthoDB" id="475704at2"/>
<dbReference type="Gene3D" id="2.150.10.10">
    <property type="entry name" value="Serralysin-like metalloprotease, C-terminal"/>
    <property type="match status" value="2"/>
</dbReference>
<evidence type="ECO:0000256" key="1">
    <source>
        <dbReference type="ARBA" id="ARBA00004613"/>
    </source>
</evidence>
<dbReference type="PROSITE" id="PS00330">
    <property type="entry name" value="HEMOLYSIN_CALCIUM"/>
    <property type="match status" value="4"/>
</dbReference>
<protein>
    <submittedName>
        <fullName evidence="3">Ca2+-binding protein, RTX toxin-related</fullName>
    </submittedName>
</protein>
<dbReference type="PRINTS" id="PR00313">
    <property type="entry name" value="CABNDNGRPT"/>
</dbReference>
<dbReference type="Proteomes" id="UP000232003">
    <property type="component" value="Chromosome"/>
</dbReference>
<dbReference type="AlphaFoldDB" id="A0A2K8SID3"/>
<dbReference type="InterPro" id="IPR050557">
    <property type="entry name" value="RTX_toxin/Mannuronan_C5-epim"/>
</dbReference>
<dbReference type="InterPro" id="IPR011049">
    <property type="entry name" value="Serralysin-like_metalloprot_C"/>
</dbReference>
<dbReference type="RefSeq" id="WP_157816282.1">
    <property type="nucleotide sequence ID" value="NZ_CAWNNC010000001.1"/>
</dbReference>
<dbReference type="Pfam" id="PF00353">
    <property type="entry name" value="HemolysinCabind"/>
    <property type="match status" value="3"/>
</dbReference>
<dbReference type="GO" id="GO:0005576">
    <property type="term" value="C:extracellular region"/>
    <property type="evidence" value="ECO:0007669"/>
    <property type="project" value="UniProtKB-SubCell"/>
</dbReference>
<keyword evidence="4" id="KW-1185">Reference proteome</keyword>
<reference evidence="3 4" key="1">
    <citation type="submission" date="2017-11" db="EMBL/GenBank/DDBJ databases">
        <title>Complete genome of a free-living desiccation-tolerant cyanobacterium and its photosynthetic adaptation to extreme terrestrial habitat.</title>
        <authorList>
            <person name="Shang J."/>
        </authorList>
    </citation>
    <scope>NUCLEOTIDE SEQUENCE [LARGE SCALE GENOMIC DNA]</scope>
    <source>
        <strain evidence="3 4">CCNUN1</strain>
    </source>
</reference>
<keyword evidence="2" id="KW-0964">Secreted</keyword>
<dbReference type="GO" id="GO:0005509">
    <property type="term" value="F:calcium ion binding"/>
    <property type="evidence" value="ECO:0007669"/>
    <property type="project" value="InterPro"/>
</dbReference>
<dbReference type="PANTHER" id="PTHR38340">
    <property type="entry name" value="S-LAYER PROTEIN"/>
    <property type="match status" value="1"/>
</dbReference>
<evidence type="ECO:0000256" key="2">
    <source>
        <dbReference type="ARBA" id="ARBA00022525"/>
    </source>
</evidence>